<proteinExistence type="predicted"/>
<gene>
    <name evidence="1" type="ORF">BOKJ2_LOCUS159</name>
</gene>
<evidence type="ECO:0000313" key="1">
    <source>
        <dbReference type="EMBL" id="CAD5205475.1"/>
    </source>
</evidence>
<dbReference type="EMBL" id="CAJFDH010000001">
    <property type="protein sequence ID" value="CAD5205475.1"/>
    <property type="molecule type" value="Genomic_DNA"/>
</dbReference>
<protein>
    <submittedName>
        <fullName evidence="1">Uncharacterized protein</fullName>
    </submittedName>
</protein>
<accession>A0A811JQI1</accession>
<dbReference type="AlphaFoldDB" id="A0A811JQI1"/>
<reference evidence="1" key="1">
    <citation type="submission" date="2020-09" db="EMBL/GenBank/DDBJ databases">
        <authorList>
            <person name="Kikuchi T."/>
        </authorList>
    </citation>
    <scope>NUCLEOTIDE SEQUENCE</scope>
    <source>
        <strain evidence="1">SH1</strain>
    </source>
</reference>
<dbReference type="EMBL" id="CAJFCW020000001">
    <property type="protein sequence ID" value="CAG9077589.1"/>
    <property type="molecule type" value="Genomic_DNA"/>
</dbReference>
<evidence type="ECO:0000313" key="2">
    <source>
        <dbReference type="Proteomes" id="UP000614601"/>
    </source>
</evidence>
<dbReference type="Proteomes" id="UP000783686">
    <property type="component" value="Unassembled WGS sequence"/>
</dbReference>
<name>A0A811JQI1_9BILA</name>
<keyword evidence="2" id="KW-1185">Reference proteome</keyword>
<organism evidence="1 2">
    <name type="scientific">Bursaphelenchus okinawaensis</name>
    <dbReference type="NCBI Taxonomy" id="465554"/>
    <lineage>
        <taxon>Eukaryota</taxon>
        <taxon>Metazoa</taxon>
        <taxon>Ecdysozoa</taxon>
        <taxon>Nematoda</taxon>
        <taxon>Chromadorea</taxon>
        <taxon>Rhabditida</taxon>
        <taxon>Tylenchina</taxon>
        <taxon>Tylenchomorpha</taxon>
        <taxon>Aphelenchoidea</taxon>
        <taxon>Aphelenchoididae</taxon>
        <taxon>Bursaphelenchus</taxon>
    </lineage>
</organism>
<dbReference type="Proteomes" id="UP000614601">
    <property type="component" value="Unassembled WGS sequence"/>
</dbReference>
<comment type="caution">
    <text evidence="1">The sequence shown here is derived from an EMBL/GenBank/DDBJ whole genome shotgun (WGS) entry which is preliminary data.</text>
</comment>
<sequence length="118" mass="13647">MIKVRAKDCNIDRDDGSLVVFKEGEYSYMYKISDYIVPRSCTNGPCVIRDVRKQIDYEIPHNLTTFTGPPPGQRIGIIPILTTKSRMILKRVGWKYNSAQDVMAHWTFFFILGLFLIL</sequence>